<proteinExistence type="inferred from homology"/>
<evidence type="ECO:0000256" key="3">
    <source>
        <dbReference type="ARBA" id="ARBA00022491"/>
    </source>
</evidence>
<evidence type="ECO:0000256" key="6">
    <source>
        <dbReference type="ARBA" id="ARBA00023163"/>
    </source>
</evidence>
<dbReference type="OrthoDB" id="1767600at2"/>
<dbReference type="InterPro" id="IPR007412">
    <property type="entry name" value="FlgM"/>
</dbReference>
<reference evidence="9" key="1">
    <citation type="submission" date="2019-08" db="EMBL/GenBank/DDBJ databases">
        <title>Complete Genome Sequence of the Polysaccharide-Degrading Rumen Bacterium Pseudobutyrivibrio xylanivorans MA3014.</title>
        <authorList>
            <person name="Palevich N."/>
            <person name="Maclean P.H."/>
            <person name="Kelly W.J."/>
            <person name="Leahy S.C."/>
            <person name="Rakonjac J."/>
            <person name="Attwood G.T."/>
        </authorList>
    </citation>
    <scope>NUCLEOTIDE SEQUENCE [LARGE SCALE GENOMIC DNA]</scope>
    <source>
        <strain evidence="9">MA3014</strain>
    </source>
</reference>
<evidence type="ECO:0000313" key="8">
    <source>
        <dbReference type="EMBL" id="QFJ54020.1"/>
    </source>
</evidence>
<evidence type="ECO:0000256" key="1">
    <source>
        <dbReference type="ARBA" id="ARBA00005322"/>
    </source>
</evidence>
<dbReference type="Proteomes" id="UP000327030">
    <property type="component" value="Chromosome 1"/>
</dbReference>
<evidence type="ECO:0000256" key="5">
    <source>
        <dbReference type="ARBA" id="ARBA00023015"/>
    </source>
</evidence>
<comment type="similarity">
    <text evidence="1">Belongs to the FlgM family.</text>
</comment>
<evidence type="ECO:0000313" key="9">
    <source>
        <dbReference type="Proteomes" id="UP000327030"/>
    </source>
</evidence>
<dbReference type="NCBIfam" id="TIGR03824">
    <property type="entry name" value="FlgM_jcvi"/>
    <property type="match status" value="1"/>
</dbReference>
<keyword evidence="5" id="KW-0805">Transcription regulation</keyword>
<evidence type="ECO:0000259" key="7">
    <source>
        <dbReference type="Pfam" id="PF04316"/>
    </source>
</evidence>
<dbReference type="InterPro" id="IPR031316">
    <property type="entry name" value="FlgM_C"/>
</dbReference>
<feature type="domain" description="Anti-sigma-28 factor FlgM C-terminal" evidence="7">
    <location>
        <begin position="33"/>
        <end position="87"/>
    </location>
</feature>
<dbReference type="GO" id="GO:0044781">
    <property type="term" value="P:bacterial-type flagellum organization"/>
    <property type="evidence" value="ECO:0007669"/>
    <property type="project" value="UniProtKB-KW"/>
</dbReference>
<organism evidence="8 9">
    <name type="scientific">Pseudobutyrivibrio xylanivorans</name>
    <dbReference type="NCBI Taxonomy" id="185007"/>
    <lineage>
        <taxon>Bacteria</taxon>
        <taxon>Bacillati</taxon>
        <taxon>Bacillota</taxon>
        <taxon>Clostridia</taxon>
        <taxon>Lachnospirales</taxon>
        <taxon>Lachnospiraceae</taxon>
        <taxon>Pseudobutyrivibrio</taxon>
    </lineage>
</organism>
<dbReference type="AlphaFoldDB" id="A0A5P6VNL6"/>
<keyword evidence="8" id="KW-0969">Cilium</keyword>
<keyword evidence="8" id="KW-0282">Flagellum</keyword>
<sequence length="93" mass="10215">MRIEAYNQVAQLYQSSNTKNTTQTAKANGMGRDQVQISSTGKDYHVAKAAVSEAADIREDKVADIKARIKAGTYDVSTDDFAEKLLNQYGNIL</sequence>
<dbReference type="InterPro" id="IPR035890">
    <property type="entry name" value="Anti-sigma-28_factor_FlgM_sf"/>
</dbReference>
<dbReference type="SUPFAM" id="SSF101498">
    <property type="entry name" value="Anti-sigma factor FlgM"/>
    <property type="match status" value="1"/>
</dbReference>
<accession>A0A5P6VNL6</accession>
<protein>
    <recommendedName>
        <fullName evidence="2">Negative regulator of flagellin synthesis</fullName>
    </recommendedName>
</protein>
<name>A0A5P6VNL6_PSEXY</name>
<dbReference type="KEGG" id="pxv:FXF36_03595"/>
<dbReference type="EMBL" id="CP043028">
    <property type="protein sequence ID" value="QFJ54020.1"/>
    <property type="molecule type" value="Genomic_DNA"/>
</dbReference>
<keyword evidence="6" id="KW-0804">Transcription</keyword>
<keyword evidence="8" id="KW-0966">Cell projection</keyword>
<evidence type="ECO:0000256" key="4">
    <source>
        <dbReference type="ARBA" id="ARBA00022795"/>
    </source>
</evidence>
<keyword evidence="3" id="KW-0678">Repressor</keyword>
<gene>
    <name evidence="8" type="primary">flgM</name>
    <name evidence="8" type="ORF">FXF36_03595</name>
</gene>
<dbReference type="Pfam" id="PF04316">
    <property type="entry name" value="FlgM"/>
    <property type="match status" value="1"/>
</dbReference>
<keyword evidence="4" id="KW-1005">Bacterial flagellum biogenesis</keyword>
<evidence type="ECO:0000256" key="2">
    <source>
        <dbReference type="ARBA" id="ARBA00017823"/>
    </source>
</evidence>
<dbReference type="GO" id="GO:0045892">
    <property type="term" value="P:negative regulation of DNA-templated transcription"/>
    <property type="evidence" value="ECO:0007669"/>
    <property type="project" value="InterPro"/>
</dbReference>